<protein>
    <submittedName>
        <fullName evidence="2">Uncharacterized protein</fullName>
    </submittedName>
</protein>
<name>A0A6C0CEZ9_9ZZZZ</name>
<evidence type="ECO:0000313" key="2">
    <source>
        <dbReference type="EMBL" id="QHT02722.1"/>
    </source>
</evidence>
<reference evidence="2" key="1">
    <citation type="journal article" date="2020" name="Nature">
        <title>Giant virus diversity and host interactions through global metagenomics.</title>
        <authorList>
            <person name="Schulz F."/>
            <person name="Roux S."/>
            <person name="Paez-Espino D."/>
            <person name="Jungbluth S."/>
            <person name="Walsh D.A."/>
            <person name="Denef V.J."/>
            <person name="McMahon K.D."/>
            <person name="Konstantinidis K.T."/>
            <person name="Eloe-Fadrosh E.A."/>
            <person name="Kyrpides N.C."/>
            <person name="Woyke T."/>
        </authorList>
    </citation>
    <scope>NUCLEOTIDE SEQUENCE</scope>
    <source>
        <strain evidence="2">GVMAG-M-3300020595-32</strain>
    </source>
</reference>
<dbReference type="AlphaFoldDB" id="A0A6C0CEZ9"/>
<organism evidence="2">
    <name type="scientific">viral metagenome</name>
    <dbReference type="NCBI Taxonomy" id="1070528"/>
    <lineage>
        <taxon>unclassified sequences</taxon>
        <taxon>metagenomes</taxon>
        <taxon>organismal metagenomes</taxon>
    </lineage>
</organism>
<feature type="coiled-coil region" evidence="1">
    <location>
        <begin position="74"/>
        <end position="101"/>
    </location>
</feature>
<feature type="coiled-coil region" evidence="1">
    <location>
        <begin position="129"/>
        <end position="192"/>
    </location>
</feature>
<sequence>MSSFSIDIFDSNNSNNTIVNSSINPSFNHNIGESTNKLNFRPESSSISAPDLLPINNNDERFKQNQVINGKTRYEQDNTIIKSLEEEIVNMKHKLSFVYEKDEEIGKLNEEIISLKKQLEGYISYSEEVVSLRLENNKLNGEILLLQNKLKQELLVNESLTNDSTSEDNDLIKQLNEKIELLESELLKNELKGKNIISNSTISKTVIEDIDEMIDINVPHLREVLTNRLKTKQMEHIETLIDSYGLRRTNQVKKSVMEEMLEQAIHI</sequence>
<dbReference type="EMBL" id="MN739397">
    <property type="protein sequence ID" value="QHT02722.1"/>
    <property type="molecule type" value="Genomic_DNA"/>
</dbReference>
<evidence type="ECO:0000256" key="1">
    <source>
        <dbReference type="SAM" id="Coils"/>
    </source>
</evidence>
<keyword evidence="1" id="KW-0175">Coiled coil</keyword>
<proteinExistence type="predicted"/>
<accession>A0A6C0CEZ9</accession>